<sequence>MEEDRVVKYCNRNIILPDPNHAGISEGFIRNPGYPRFYGGLSPCRWKITAPRQQRIQLTILDISVIVDNPATPGDCTEDHLEILDSDIVVYSTCHQREPPAEIISVSESLEIILASSQRLTPQRGILLHYTAVGCPTPIPPADSYLVFINDTFAVFSCCVGYVFPDTGTKSRQLSCEGSKWNEMMPLPNCEGEFNLHSVLNTWCFPTNKKNCFHRFVIHNL</sequence>
<name>A0ABD2NXT2_9CUCU</name>
<keyword evidence="6" id="KW-1185">Reference proteome</keyword>
<accession>A0ABD2NXT2</accession>
<proteinExistence type="predicted"/>
<evidence type="ECO:0000259" key="3">
    <source>
        <dbReference type="PROSITE" id="PS01180"/>
    </source>
</evidence>
<evidence type="ECO:0000259" key="4">
    <source>
        <dbReference type="PROSITE" id="PS50923"/>
    </source>
</evidence>
<evidence type="ECO:0008006" key="7">
    <source>
        <dbReference type="Google" id="ProtNLM"/>
    </source>
</evidence>
<feature type="domain" description="CUB" evidence="3">
    <location>
        <begin position="10"/>
        <end position="133"/>
    </location>
</feature>
<evidence type="ECO:0000313" key="5">
    <source>
        <dbReference type="EMBL" id="KAL3283040.1"/>
    </source>
</evidence>
<dbReference type="InterPro" id="IPR000859">
    <property type="entry name" value="CUB_dom"/>
</dbReference>
<protein>
    <recommendedName>
        <fullName evidence="7">CUB domain-containing protein</fullName>
    </recommendedName>
</protein>
<dbReference type="EMBL" id="JABFTP020000144">
    <property type="protein sequence ID" value="KAL3283040.1"/>
    <property type="molecule type" value="Genomic_DNA"/>
</dbReference>
<dbReference type="InterPro" id="IPR052129">
    <property type="entry name" value="Spermadhesin-Link_domain"/>
</dbReference>
<evidence type="ECO:0000256" key="2">
    <source>
        <dbReference type="PROSITE-ProRule" id="PRU00302"/>
    </source>
</evidence>
<dbReference type="Proteomes" id="UP001516400">
    <property type="component" value="Unassembled WGS sequence"/>
</dbReference>
<comment type="caution">
    <text evidence="5">The sequence shown here is derived from an EMBL/GenBank/DDBJ whole genome shotgun (WGS) entry which is preliminary data.</text>
</comment>
<dbReference type="InterPro" id="IPR000436">
    <property type="entry name" value="Sushi_SCR_CCP_dom"/>
</dbReference>
<keyword evidence="2" id="KW-0768">Sushi</keyword>
<keyword evidence="1" id="KW-1015">Disulfide bond</keyword>
<reference evidence="5 6" key="1">
    <citation type="journal article" date="2021" name="BMC Biol.">
        <title>Horizontally acquired antibacterial genes associated with adaptive radiation of ladybird beetles.</title>
        <authorList>
            <person name="Li H.S."/>
            <person name="Tang X.F."/>
            <person name="Huang Y.H."/>
            <person name="Xu Z.Y."/>
            <person name="Chen M.L."/>
            <person name="Du X.Y."/>
            <person name="Qiu B.Y."/>
            <person name="Chen P.T."/>
            <person name="Zhang W."/>
            <person name="Slipinski A."/>
            <person name="Escalona H.E."/>
            <person name="Waterhouse R.M."/>
            <person name="Zwick A."/>
            <person name="Pang H."/>
        </authorList>
    </citation>
    <scope>NUCLEOTIDE SEQUENCE [LARGE SCALE GENOMIC DNA]</scope>
    <source>
        <strain evidence="5">SYSU2018</strain>
    </source>
</reference>
<dbReference type="Gene3D" id="2.60.120.290">
    <property type="entry name" value="Spermadhesin, CUB domain"/>
    <property type="match status" value="1"/>
</dbReference>
<evidence type="ECO:0000313" key="6">
    <source>
        <dbReference type="Proteomes" id="UP001516400"/>
    </source>
</evidence>
<feature type="domain" description="Sushi" evidence="4">
    <location>
        <begin position="133"/>
        <end position="192"/>
    </location>
</feature>
<comment type="caution">
    <text evidence="2">Lacks conserved residue(s) required for the propagation of feature annotation.</text>
</comment>
<dbReference type="SUPFAM" id="SSF49854">
    <property type="entry name" value="Spermadhesin, CUB domain"/>
    <property type="match status" value="1"/>
</dbReference>
<dbReference type="Pfam" id="PF00431">
    <property type="entry name" value="CUB"/>
    <property type="match status" value="1"/>
</dbReference>
<evidence type="ECO:0000256" key="1">
    <source>
        <dbReference type="ARBA" id="ARBA00023157"/>
    </source>
</evidence>
<dbReference type="CDD" id="cd00041">
    <property type="entry name" value="CUB"/>
    <property type="match status" value="1"/>
</dbReference>
<dbReference type="PROSITE" id="PS50923">
    <property type="entry name" value="SUSHI"/>
    <property type="match status" value="1"/>
</dbReference>
<organism evidence="5 6">
    <name type="scientific">Cryptolaemus montrouzieri</name>
    <dbReference type="NCBI Taxonomy" id="559131"/>
    <lineage>
        <taxon>Eukaryota</taxon>
        <taxon>Metazoa</taxon>
        <taxon>Ecdysozoa</taxon>
        <taxon>Arthropoda</taxon>
        <taxon>Hexapoda</taxon>
        <taxon>Insecta</taxon>
        <taxon>Pterygota</taxon>
        <taxon>Neoptera</taxon>
        <taxon>Endopterygota</taxon>
        <taxon>Coleoptera</taxon>
        <taxon>Polyphaga</taxon>
        <taxon>Cucujiformia</taxon>
        <taxon>Coccinelloidea</taxon>
        <taxon>Coccinellidae</taxon>
        <taxon>Scymninae</taxon>
        <taxon>Scymnini</taxon>
        <taxon>Cryptolaemus</taxon>
    </lineage>
</organism>
<dbReference type="PANTHER" id="PTHR46908">
    <property type="entry name" value="CUBILIN-LIKE PROTEIN"/>
    <property type="match status" value="1"/>
</dbReference>
<dbReference type="SMART" id="SM00042">
    <property type="entry name" value="CUB"/>
    <property type="match status" value="1"/>
</dbReference>
<dbReference type="InterPro" id="IPR035914">
    <property type="entry name" value="Sperma_CUB_dom_sf"/>
</dbReference>
<dbReference type="PANTHER" id="PTHR46908:SF4">
    <property type="entry name" value="TUMOR NECROSIS FACTOR-INDUCIBLE GENE 6 PROTEIN"/>
    <property type="match status" value="1"/>
</dbReference>
<dbReference type="AlphaFoldDB" id="A0ABD2NXT2"/>
<dbReference type="PROSITE" id="PS01180">
    <property type="entry name" value="CUB"/>
    <property type="match status" value="1"/>
</dbReference>
<gene>
    <name evidence="5" type="ORF">HHI36_006198</name>
</gene>